<proteinExistence type="predicted"/>
<organism evidence="1">
    <name type="scientific">viral metagenome</name>
    <dbReference type="NCBI Taxonomy" id="1070528"/>
    <lineage>
        <taxon>unclassified sequences</taxon>
        <taxon>metagenomes</taxon>
        <taxon>organismal metagenomes</taxon>
    </lineage>
</organism>
<protein>
    <submittedName>
        <fullName evidence="1">Uncharacterized protein</fullName>
    </submittedName>
</protein>
<reference evidence="1" key="1">
    <citation type="journal article" date="2020" name="Nature">
        <title>Giant virus diversity and host interactions through global metagenomics.</title>
        <authorList>
            <person name="Schulz F."/>
            <person name="Roux S."/>
            <person name="Paez-Espino D."/>
            <person name="Jungbluth S."/>
            <person name="Walsh D.A."/>
            <person name="Denef V.J."/>
            <person name="McMahon K.D."/>
            <person name="Konstantinidis K.T."/>
            <person name="Eloe-Fadrosh E.A."/>
            <person name="Kyrpides N.C."/>
            <person name="Woyke T."/>
        </authorList>
    </citation>
    <scope>NUCLEOTIDE SEQUENCE</scope>
    <source>
        <strain evidence="1">GVMAG-M-3300020185-18</strain>
    </source>
</reference>
<dbReference type="AlphaFoldDB" id="A0A6C0C4I7"/>
<sequence>MNTLKKEGIAEAKRWDKVVKEATYKKNLSKYVVRKPDIWVKECVRTEPDSKYFVRG</sequence>
<evidence type="ECO:0000313" key="1">
    <source>
        <dbReference type="EMBL" id="QHS98433.1"/>
    </source>
</evidence>
<accession>A0A6C0C4I7</accession>
<name>A0A6C0C4I7_9ZZZZ</name>
<dbReference type="EMBL" id="MN739316">
    <property type="protein sequence ID" value="QHS98433.1"/>
    <property type="molecule type" value="Genomic_DNA"/>
</dbReference>